<evidence type="ECO:0000256" key="1">
    <source>
        <dbReference type="SAM" id="MobiDB-lite"/>
    </source>
</evidence>
<feature type="region of interest" description="Disordered" evidence="1">
    <location>
        <begin position="166"/>
        <end position="185"/>
    </location>
</feature>
<organism evidence="2 3">
    <name type="scientific">Plectosphaerella cucumerina</name>
    <dbReference type="NCBI Taxonomy" id="40658"/>
    <lineage>
        <taxon>Eukaryota</taxon>
        <taxon>Fungi</taxon>
        <taxon>Dikarya</taxon>
        <taxon>Ascomycota</taxon>
        <taxon>Pezizomycotina</taxon>
        <taxon>Sordariomycetes</taxon>
        <taxon>Hypocreomycetidae</taxon>
        <taxon>Glomerellales</taxon>
        <taxon>Plectosphaerellaceae</taxon>
        <taxon>Plectosphaerella</taxon>
    </lineage>
</organism>
<accession>A0A8K0TSQ0</accession>
<evidence type="ECO:0000313" key="3">
    <source>
        <dbReference type="Proteomes" id="UP000813385"/>
    </source>
</evidence>
<reference evidence="2" key="1">
    <citation type="journal article" date="2021" name="Nat. Commun.">
        <title>Genetic determinants of endophytism in the Arabidopsis root mycobiome.</title>
        <authorList>
            <person name="Mesny F."/>
            <person name="Miyauchi S."/>
            <person name="Thiergart T."/>
            <person name="Pickel B."/>
            <person name="Atanasova L."/>
            <person name="Karlsson M."/>
            <person name="Huettel B."/>
            <person name="Barry K.W."/>
            <person name="Haridas S."/>
            <person name="Chen C."/>
            <person name="Bauer D."/>
            <person name="Andreopoulos W."/>
            <person name="Pangilinan J."/>
            <person name="LaButti K."/>
            <person name="Riley R."/>
            <person name="Lipzen A."/>
            <person name="Clum A."/>
            <person name="Drula E."/>
            <person name="Henrissat B."/>
            <person name="Kohler A."/>
            <person name="Grigoriev I.V."/>
            <person name="Martin F.M."/>
            <person name="Hacquard S."/>
        </authorList>
    </citation>
    <scope>NUCLEOTIDE SEQUENCE</scope>
    <source>
        <strain evidence="2">MPI-CAGE-AT-0016</strain>
    </source>
</reference>
<keyword evidence="3" id="KW-1185">Reference proteome</keyword>
<dbReference type="EMBL" id="JAGPXD010000001">
    <property type="protein sequence ID" value="KAH7375877.1"/>
    <property type="molecule type" value="Genomic_DNA"/>
</dbReference>
<gene>
    <name evidence="2" type="ORF">B0T11DRAFT_14452</name>
</gene>
<dbReference type="Proteomes" id="UP000813385">
    <property type="component" value="Unassembled WGS sequence"/>
</dbReference>
<evidence type="ECO:0000313" key="2">
    <source>
        <dbReference type="EMBL" id="KAH7375877.1"/>
    </source>
</evidence>
<protein>
    <submittedName>
        <fullName evidence="2">Uncharacterized protein</fullName>
    </submittedName>
</protein>
<comment type="caution">
    <text evidence="2">The sequence shown here is derived from an EMBL/GenBank/DDBJ whole genome shotgun (WGS) entry which is preliminary data.</text>
</comment>
<proteinExistence type="predicted"/>
<name>A0A8K0TSQ0_9PEZI</name>
<sequence>MPCNPDAQEGRSSAVKDLTCKRAMKDVLNIRSDSINRSIIQPRPHNRCQCGRRLPGSWHGTRGSGCSADLIPIAPSCWRTRRELVDNMTLRCRKMQCPYSDKTCSRQPSRSCKSNRSARDREAHCAKRSAVCLLKMAERLVTRTGRMQGVRWLALRGDCRRDSTRTPLTFHHPKRTRTGHTDRGGQFEATADHSCGRVC</sequence>
<dbReference type="AlphaFoldDB" id="A0A8K0TSQ0"/>